<evidence type="ECO:0000313" key="2">
    <source>
        <dbReference type="Proteomes" id="UP001172680"/>
    </source>
</evidence>
<dbReference type="Proteomes" id="UP001172680">
    <property type="component" value="Unassembled WGS sequence"/>
</dbReference>
<accession>A0ACC2YQD8</accession>
<gene>
    <name evidence="1" type="ORF">H2199_007661</name>
</gene>
<keyword evidence="2" id="KW-1185">Reference proteome</keyword>
<dbReference type="EMBL" id="JAPDRP010000023">
    <property type="protein sequence ID" value="KAJ9637374.1"/>
    <property type="molecule type" value="Genomic_DNA"/>
</dbReference>
<evidence type="ECO:0000313" key="1">
    <source>
        <dbReference type="EMBL" id="KAJ9637374.1"/>
    </source>
</evidence>
<comment type="caution">
    <text evidence="1">The sequence shown here is derived from an EMBL/GenBank/DDBJ whole genome shotgun (WGS) entry which is preliminary data.</text>
</comment>
<protein>
    <submittedName>
        <fullName evidence="1">Uncharacterized protein</fullName>
    </submittedName>
</protein>
<sequence length="264" mass="29754">MNDLARAAHIAETSDMKDVVDNTGFVISRIYKNLEGAVSVLGSSIAMVNQKVENLHLNQTYITAFHAKSYVQILRQEVFPEIASAGPELDQLASHTFDLSPKDHWDQNGVLKYFSDWSDTGRQATFWVGGRSGNQETWVTEMSVDLIRALESQDKTAVYVFCAGIHGSLSPSVLARRMIVQLLESFPLLAFHNPELFNTRKLSRATTFTQLWSICKMLADQAGEVFLVIDRIDKCKPESEASIEDVLLPCLIEYHHLVFKRMKT</sequence>
<name>A0ACC2YQD8_9PEZI</name>
<proteinExistence type="predicted"/>
<reference evidence="1" key="1">
    <citation type="submission" date="2022-10" db="EMBL/GenBank/DDBJ databases">
        <title>Culturing micro-colonial fungi from biological soil crusts in the Mojave desert and describing Neophaeococcomyces mojavensis, and introducing the new genera and species Taxawa tesnikishii.</title>
        <authorList>
            <person name="Kurbessoian T."/>
            <person name="Stajich J.E."/>
        </authorList>
    </citation>
    <scope>NUCLEOTIDE SEQUENCE</scope>
    <source>
        <strain evidence="1">JES_115</strain>
    </source>
</reference>
<organism evidence="1 2">
    <name type="scientific">Coniosporium tulheliwenetii</name>
    <dbReference type="NCBI Taxonomy" id="3383036"/>
    <lineage>
        <taxon>Eukaryota</taxon>
        <taxon>Fungi</taxon>
        <taxon>Dikarya</taxon>
        <taxon>Ascomycota</taxon>
        <taxon>Pezizomycotina</taxon>
        <taxon>Dothideomycetes</taxon>
        <taxon>Dothideomycetes incertae sedis</taxon>
        <taxon>Coniosporium</taxon>
    </lineage>
</organism>